<evidence type="ECO:0000256" key="2">
    <source>
        <dbReference type="ARBA" id="ARBA00093774"/>
    </source>
</evidence>
<reference evidence="4 6" key="2">
    <citation type="submission" date="2016-06" db="EMBL/GenBank/DDBJ databases">
        <authorList>
            <person name="Kjaerup R.B."/>
            <person name="Dalgaard T.S."/>
            <person name="Juul-Madsen H.R."/>
        </authorList>
    </citation>
    <scope>NUCLEOTIDE SEQUENCE [LARGE SCALE GENOMIC DNA]</scope>
    <source>
        <strain evidence="4 6">1245752.6</strain>
    </source>
</reference>
<evidence type="ECO:0000313" key="6">
    <source>
        <dbReference type="Proteomes" id="UP000093757"/>
    </source>
</evidence>
<accession>A0A1A6BJE7</accession>
<dbReference type="Proteomes" id="UP000093757">
    <property type="component" value="Unassembled WGS sequence"/>
</dbReference>
<gene>
    <name evidence="4" type="ORF">A9W98_15345</name>
    <name evidence="5" type="ORF">AWC08_11515</name>
</gene>
<evidence type="ECO:0000313" key="7">
    <source>
        <dbReference type="Proteomes" id="UP000193928"/>
    </source>
</evidence>
<dbReference type="EMBL" id="MAEM01000194">
    <property type="protein sequence ID" value="OBS02349.1"/>
    <property type="molecule type" value="Genomic_DNA"/>
</dbReference>
<protein>
    <recommendedName>
        <fullName evidence="3">Low molecular weight antigen MTB12-like C-terminal domain-containing protein</fullName>
    </recommendedName>
</protein>
<name>A0A1A6BJE7_MYCGO</name>
<reference evidence="5 7" key="1">
    <citation type="submission" date="2016-01" db="EMBL/GenBank/DDBJ databases">
        <title>The new phylogeny of the genus Mycobacterium.</title>
        <authorList>
            <person name="Tarcisio F."/>
            <person name="Conor M."/>
            <person name="Antonella G."/>
            <person name="Elisabetta G."/>
            <person name="Giulia F.S."/>
            <person name="Sara T."/>
            <person name="Anna F."/>
            <person name="Clotilde B."/>
            <person name="Roberto B."/>
            <person name="Veronica D.S."/>
            <person name="Fabio R."/>
            <person name="Monica P."/>
            <person name="Olivier J."/>
            <person name="Enrico T."/>
            <person name="Nicola S."/>
        </authorList>
    </citation>
    <scope>NUCLEOTIDE SEQUENCE [LARGE SCALE GENOMIC DNA]</scope>
    <source>
        <strain evidence="5 7">DSM 44160</strain>
    </source>
</reference>
<sequence length="164" mass="16654">MPAKRFTVGVVAIAAAAAGVVGLGPSVPSASDVRPVVFAAPLPLDPAADLPTAGQLFDLLNALQDTTVPFSDKSHLVEGGISPMEAHLADARLKQAVAHGELPLKATVTNILSTGANTVSADVTISGPKLNPVTQNLTFVNQGGWKISRASAVTLLEETGAARS</sequence>
<evidence type="ECO:0000313" key="5">
    <source>
        <dbReference type="EMBL" id="ORV97314.1"/>
    </source>
</evidence>
<dbReference type="Proteomes" id="UP000193928">
    <property type="component" value="Unassembled WGS sequence"/>
</dbReference>
<feature type="domain" description="Low molecular weight antigen MTB12-like C-terminal" evidence="3">
    <location>
        <begin position="49"/>
        <end position="161"/>
    </location>
</feature>
<dbReference type="AlphaFoldDB" id="A0A1A6BJE7"/>
<dbReference type="InterPro" id="IPR058644">
    <property type="entry name" value="Mtb12-like_C"/>
</dbReference>
<comment type="caution">
    <text evidence="4">The sequence shown here is derived from an EMBL/GenBank/DDBJ whole genome shotgun (WGS) entry which is preliminary data.</text>
</comment>
<keyword evidence="1" id="KW-0732">Signal</keyword>
<keyword evidence="7" id="KW-1185">Reference proteome</keyword>
<dbReference type="RefSeq" id="WP_065133465.1">
    <property type="nucleotide sequence ID" value="NZ_JACKSU010000027.1"/>
</dbReference>
<comment type="similarity">
    <text evidence="2">Belongs to the MTB12 family.</text>
</comment>
<dbReference type="EMBL" id="LQOY01000005">
    <property type="protein sequence ID" value="ORV97314.1"/>
    <property type="molecule type" value="Genomic_DNA"/>
</dbReference>
<evidence type="ECO:0000256" key="1">
    <source>
        <dbReference type="ARBA" id="ARBA00022729"/>
    </source>
</evidence>
<dbReference type="Pfam" id="PF26580">
    <property type="entry name" value="Mtb12_C"/>
    <property type="match status" value="1"/>
</dbReference>
<evidence type="ECO:0000259" key="3">
    <source>
        <dbReference type="Pfam" id="PF26580"/>
    </source>
</evidence>
<dbReference type="OrthoDB" id="4752056at2"/>
<proteinExistence type="inferred from homology"/>
<evidence type="ECO:0000313" key="4">
    <source>
        <dbReference type="EMBL" id="OBS02349.1"/>
    </source>
</evidence>
<organism evidence="4 6">
    <name type="scientific">Mycobacterium gordonae</name>
    <dbReference type="NCBI Taxonomy" id="1778"/>
    <lineage>
        <taxon>Bacteria</taxon>
        <taxon>Bacillati</taxon>
        <taxon>Actinomycetota</taxon>
        <taxon>Actinomycetes</taxon>
        <taxon>Mycobacteriales</taxon>
        <taxon>Mycobacteriaceae</taxon>
        <taxon>Mycobacterium</taxon>
    </lineage>
</organism>